<feature type="compositionally biased region" description="Polar residues" evidence="1">
    <location>
        <begin position="58"/>
        <end position="73"/>
    </location>
</feature>
<gene>
    <name evidence="2" type="ORF">DCAR_0519999</name>
</gene>
<dbReference type="EMBL" id="CP093347">
    <property type="protein sequence ID" value="WOH00630.1"/>
    <property type="molecule type" value="Genomic_DNA"/>
</dbReference>
<dbReference type="AlphaFoldDB" id="A0A175YBQ7"/>
<feature type="region of interest" description="Disordered" evidence="1">
    <location>
        <begin position="1"/>
        <end position="108"/>
    </location>
</feature>
<accession>A0A175YBQ7</accession>
<reference evidence="2" key="2">
    <citation type="submission" date="2022-03" db="EMBL/GenBank/DDBJ databases">
        <title>Draft title - Genomic analysis of global carrot germplasm unveils the trajectory of domestication and the origin of high carotenoid orange carrot.</title>
        <authorList>
            <person name="Iorizzo M."/>
            <person name="Ellison S."/>
            <person name="Senalik D."/>
            <person name="Macko-Podgorni A."/>
            <person name="Grzebelus D."/>
            <person name="Bostan H."/>
            <person name="Rolling W."/>
            <person name="Curaba J."/>
            <person name="Simon P."/>
        </authorList>
    </citation>
    <scope>NUCLEOTIDE SEQUENCE</scope>
    <source>
        <tissue evidence="2">Leaf</tissue>
    </source>
</reference>
<organism evidence="2 3">
    <name type="scientific">Daucus carota subsp. sativus</name>
    <name type="common">Carrot</name>
    <dbReference type="NCBI Taxonomy" id="79200"/>
    <lineage>
        <taxon>Eukaryota</taxon>
        <taxon>Viridiplantae</taxon>
        <taxon>Streptophyta</taxon>
        <taxon>Embryophyta</taxon>
        <taxon>Tracheophyta</taxon>
        <taxon>Spermatophyta</taxon>
        <taxon>Magnoliopsida</taxon>
        <taxon>eudicotyledons</taxon>
        <taxon>Gunneridae</taxon>
        <taxon>Pentapetalae</taxon>
        <taxon>asterids</taxon>
        <taxon>campanulids</taxon>
        <taxon>Apiales</taxon>
        <taxon>Apiaceae</taxon>
        <taxon>Apioideae</taxon>
        <taxon>Scandiceae</taxon>
        <taxon>Daucinae</taxon>
        <taxon>Daucus</taxon>
        <taxon>Daucus sect. Daucus</taxon>
    </lineage>
</organism>
<dbReference type="Gramene" id="KZM80923">
    <property type="protein sequence ID" value="KZM80923"/>
    <property type="gene ID" value="DCAR_031507"/>
</dbReference>
<feature type="compositionally biased region" description="Basic residues" evidence="1">
    <location>
        <begin position="99"/>
        <end position="108"/>
    </location>
</feature>
<feature type="compositionally biased region" description="Basic and acidic residues" evidence="1">
    <location>
        <begin position="13"/>
        <end position="25"/>
    </location>
</feature>
<reference evidence="2" key="1">
    <citation type="journal article" date="2016" name="Nat. Genet.">
        <title>A high-quality carrot genome assembly provides new insights into carotenoid accumulation and asterid genome evolution.</title>
        <authorList>
            <person name="Iorizzo M."/>
            <person name="Ellison S."/>
            <person name="Senalik D."/>
            <person name="Zeng P."/>
            <person name="Satapoomin P."/>
            <person name="Huang J."/>
            <person name="Bowman M."/>
            <person name="Iovene M."/>
            <person name="Sanseverino W."/>
            <person name="Cavagnaro P."/>
            <person name="Yildiz M."/>
            <person name="Macko-Podgorni A."/>
            <person name="Moranska E."/>
            <person name="Grzebelus E."/>
            <person name="Grzebelus D."/>
            <person name="Ashrafi H."/>
            <person name="Zheng Z."/>
            <person name="Cheng S."/>
            <person name="Spooner D."/>
            <person name="Van Deynze A."/>
            <person name="Simon P."/>
        </authorList>
    </citation>
    <scope>NUCLEOTIDE SEQUENCE</scope>
    <source>
        <tissue evidence="2">Leaf</tissue>
    </source>
</reference>
<name>A0A175YBQ7_DAUCS</name>
<feature type="compositionally biased region" description="Polar residues" evidence="1">
    <location>
        <begin position="1"/>
        <end position="10"/>
    </location>
</feature>
<evidence type="ECO:0000313" key="3">
    <source>
        <dbReference type="Proteomes" id="UP000077755"/>
    </source>
</evidence>
<protein>
    <submittedName>
        <fullName evidence="2">Uncharacterized protein</fullName>
    </submittedName>
</protein>
<evidence type="ECO:0000256" key="1">
    <source>
        <dbReference type="SAM" id="MobiDB-lite"/>
    </source>
</evidence>
<dbReference type="Proteomes" id="UP000077755">
    <property type="component" value="Chromosome 5"/>
</dbReference>
<evidence type="ECO:0000313" key="2">
    <source>
        <dbReference type="EMBL" id="WOH00630.1"/>
    </source>
</evidence>
<feature type="compositionally biased region" description="Basic and acidic residues" evidence="1">
    <location>
        <begin position="35"/>
        <end position="48"/>
    </location>
</feature>
<proteinExistence type="predicted"/>
<keyword evidence="3" id="KW-1185">Reference proteome</keyword>
<sequence>MKVTTKTQLFSHGDSEMKELGRETGTKNSQRRSSKSKEKTQQKLDKLQKRNSRHGNSELGNHTTRLAETTVTLYINKRHNSAETTHTQRQKLVEEQRNSKQKRNPVNV</sequence>